<evidence type="ECO:0000313" key="2">
    <source>
        <dbReference type="EMBL" id="NYE70705.1"/>
    </source>
</evidence>
<gene>
    <name evidence="2" type="ORF">BKA15_002034</name>
</gene>
<reference evidence="2 3" key="1">
    <citation type="submission" date="2020-07" db="EMBL/GenBank/DDBJ databases">
        <title>Sequencing the genomes of 1000 actinobacteria strains.</title>
        <authorList>
            <person name="Klenk H.-P."/>
        </authorList>
    </citation>
    <scope>NUCLEOTIDE SEQUENCE [LARGE SCALE GENOMIC DNA]</scope>
    <source>
        <strain evidence="2 3">DSM 22083</strain>
    </source>
</reference>
<comment type="caution">
    <text evidence="2">The sequence shown here is derived from an EMBL/GenBank/DDBJ whole genome shotgun (WGS) entry which is preliminary data.</text>
</comment>
<evidence type="ECO:0000259" key="1">
    <source>
        <dbReference type="Pfam" id="PF05685"/>
    </source>
</evidence>
<organism evidence="2 3">
    <name type="scientific">Microlunatus parietis</name>
    <dbReference type="NCBI Taxonomy" id="682979"/>
    <lineage>
        <taxon>Bacteria</taxon>
        <taxon>Bacillati</taxon>
        <taxon>Actinomycetota</taxon>
        <taxon>Actinomycetes</taxon>
        <taxon>Propionibacteriales</taxon>
        <taxon>Propionibacteriaceae</taxon>
        <taxon>Microlunatus</taxon>
    </lineage>
</organism>
<accession>A0A7Y9I631</accession>
<dbReference type="GO" id="GO:0004519">
    <property type="term" value="F:endonuclease activity"/>
    <property type="evidence" value="ECO:0007669"/>
    <property type="project" value="UniProtKB-KW"/>
</dbReference>
<dbReference type="PANTHER" id="PTHR35400">
    <property type="entry name" value="SLR1083 PROTEIN"/>
    <property type="match status" value="1"/>
</dbReference>
<keyword evidence="3" id="KW-1185">Reference proteome</keyword>
<dbReference type="InterPro" id="IPR008538">
    <property type="entry name" value="Uma2"/>
</dbReference>
<dbReference type="Proteomes" id="UP000569914">
    <property type="component" value="Unassembled WGS sequence"/>
</dbReference>
<sequence length="188" mass="20563">MSEAKPEEAVPGLQRKRMSYQEWWALPAKPKTEWVDGEVVVNSPASHPHQKASFRLTSLLDAALPGLDVVQDVGVQLPNNRVRVPDISVLRRPPEGFLVSEAPVLVVEILSPSTRGEDTVRKSGEYAGAGIEQYWILDPELRALDLYANSGSGWTPLLHLDDRESRGSAGVGASPVELDLIKLLGNRP</sequence>
<dbReference type="Gene3D" id="3.90.1570.10">
    <property type="entry name" value="tt1808, chain A"/>
    <property type="match status" value="1"/>
</dbReference>
<protein>
    <submittedName>
        <fullName evidence="2">Uma2 family endonuclease</fullName>
    </submittedName>
</protein>
<dbReference type="AlphaFoldDB" id="A0A7Y9I631"/>
<evidence type="ECO:0000313" key="3">
    <source>
        <dbReference type="Proteomes" id="UP000569914"/>
    </source>
</evidence>
<keyword evidence="2" id="KW-0378">Hydrolase</keyword>
<dbReference type="CDD" id="cd06260">
    <property type="entry name" value="DUF820-like"/>
    <property type="match status" value="1"/>
</dbReference>
<keyword evidence="2" id="KW-0255">Endonuclease</keyword>
<name>A0A7Y9I631_9ACTN</name>
<feature type="domain" description="Putative restriction endonuclease" evidence="1">
    <location>
        <begin position="24"/>
        <end position="161"/>
    </location>
</feature>
<dbReference type="SUPFAM" id="SSF52980">
    <property type="entry name" value="Restriction endonuclease-like"/>
    <property type="match status" value="1"/>
</dbReference>
<dbReference type="PANTHER" id="PTHR35400:SF3">
    <property type="entry name" value="SLL1072 PROTEIN"/>
    <property type="match status" value="1"/>
</dbReference>
<dbReference type="Pfam" id="PF05685">
    <property type="entry name" value="Uma2"/>
    <property type="match status" value="1"/>
</dbReference>
<keyword evidence="2" id="KW-0540">Nuclease</keyword>
<dbReference type="InterPro" id="IPR012296">
    <property type="entry name" value="Nuclease_put_TT1808"/>
</dbReference>
<proteinExistence type="predicted"/>
<dbReference type="RefSeq" id="WP_179750360.1">
    <property type="nucleotide sequence ID" value="NZ_JACCBU010000001.1"/>
</dbReference>
<dbReference type="EMBL" id="JACCBU010000001">
    <property type="protein sequence ID" value="NYE70705.1"/>
    <property type="molecule type" value="Genomic_DNA"/>
</dbReference>
<dbReference type="InterPro" id="IPR011335">
    <property type="entry name" value="Restrct_endonuc-II-like"/>
</dbReference>